<dbReference type="EMBL" id="QQNB01000001">
    <property type="protein sequence ID" value="RDE06625.1"/>
    <property type="molecule type" value="Genomic_DNA"/>
</dbReference>
<evidence type="ECO:0000256" key="1">
    <source>
        <dbReference type="SAM" id="Phobius"/>
    </source>
</evidence>
<feature type="transmembrane region" description="Helical" evidence="1">
    <location>
        <begin position="68"/>
        <end position="88"/>
    </location>
</feature>
<protein>
    <submittedName>
        <fullName evidence="2">Uncharacterized protein</fullName>
    </submittedName>
</protein>
<sequence length="93" mass="9674">MAAVLIRALIASRDAAFEAAPFRRTLAVSEAAGGTAIGDLPALRALAFFETVGCPIRPALFLGAFRFVVGWASLVSASVGVLVFWTLLGPVRA</sequence>
<dbReference type="Proteomes" id="UP000253918">
    <property type="component" value="Unassembled WGS sequence"/>
</dbReference>
<keyword evidence="1" id="KW-0812">Transmembrane</keyword>
<accession>A0A369VYC1</accession>
<gene>
    <name evidence="2" type="ORF">DVW87_02680</name>
</gene>
<proteinExistence type="predicted"/>
<evidence type="ECO:0000313" key="3">
    <source>
        <dbReference type="Proteomes" id="UP000253918"/>
    </source>
</evidence>
<evidence type="ECO:0000313" key="2">
    <source>
        <dbReference type="EMBL" id="RDE06625.1"/>
    </source>
</evidence>
<name>A0A369VYC1_9SPHN</name>
<reference evidence="2 3" key="1">
    <citation type="submission" date="2018-07" db="EMBL/GenBank/DDBJ databases">
        <title>a novel species of Sphingomonas isolated from the rhizosphere soil of Araceae plant.</title>
        <authorList>
            <person name="Zhiyong W."/>
            <person name="Qinglan Z."/>
            <person name="Zhiwei F."/>
            <person name="Ding X."/>
            <person name="Gejiao W."/>
            <person name="Shixue Z."/>
        </authorList>
    </citation>
    <scope>NUCLEOTIDE SEQUENCE [LARGE SCALE GENOMIC DNA]</scope>
    <source>
        <strain evidence="2 3">WZY 27</strain>
    </source>
</reference>
<keyword evidence="1" id="KW-1133">Transmembrane helix</keyword>
<comment type="caution">
    <text evidence="2">The sequence shown here is derived from an EMBL/GenBank/DDBJ whole genome shotgun (WGS) entry which is preliminary data.</text>
</comment>
<dbReference type="AlphaFoldDB" id="A0A369VYC1"/>
<keyword evidence="1" id="KW-0472">Membrane</keyword>
<keyword evidence="3" id="KW-1185">Reference proteome</keyword>
<organism evidence="2 3">
    <name type="scientific">Sphingomonas aracearum</name>
    <dbReference type="NCBI Taxonomy" id="2283317"/>
    <lineage>
        <taxon>Bacteria</taxon>
        <taxon>Pseudomonadati</taxon>
        <taxon>Pseudomonadota</taxon>
        <taxon>Alphaproteobacteria</taxon>
        <taxon>Sphingomonadales</taxon>
        <taxon>Sphingomonadaceae</taxon>
        <taxon>Sphingomonas</taxon>
    </lineage>
</organism>